<protein>
    <submittedName>
        <fullName evidence="4">Short-chain dehydrogenase</fullName>
    </submittedName>
</protein>
<dbReference type="InterPro" id="IPR036291">
    <property type="entry name" value="NAD(P)-bd_dom_sf"/>
</dbReference>
<dbReference type="RefSeq" id="WP_058892173.1">
    <property type="nucleotide sequence ID" value="NZ_LQBL01000031.1"/>
</dbReference>
<dbReference type="Pfam" id="PF00106">
    <property type="entry name" value="adh_short"/>
    <property type="match status" value="1"/>
</dbReference>
<gene>
    <name evidence="4" type="ORF">AVL62_08020</name>
</gene>
<keyword evidence="2" id="KW-0560">Oxidoreductase</keyword>
<dbReference type="PRINTS" id="PR00080">
    <property type="entry name" value="SDRFAMILY"/>
</dbReference>
<reference evidence="4 5" key="1">
    <citation type="submission" date="2015-12" db="EMBL/GenBank/DDBJ databases">
        <title>Serinicoccus chungangenesis strain CD08_5 genome sequencing and assembly.</title>
        <authorList>
            <person name="Chander A.M."/>
            <person name="Kaur G."/>
            <person name="Nair G.R."/>
            <person name="Dhawan D.K."/>
            <person name="Kochhar R.K."/>
            <person name="Mayilraj S."/>
            <person name="Bhadada S.K."/>
        </authorList>
    </citation>
    <scope>NUCLEOTIDE SEQUENCE [LARGE SCALE GENOMIC DNA]</scope>
    <source>
        <strain evidence="4 5">CD08_5</strain>
    </source>
</reference>
<dbReference type="Gene3D" id="3.40.50.720">
    <property type="entry name" value="NAD(P)-binding Rossmann-like Domain"/>
    <property type="match status" value="1"/>
</dbReference>
<dbReference type="CDD" id="cd05233">
    <property type="entry name" value="SDR_c"/>
    <property type="match status" value="1"/>
</dbReference>
<evidence type="ECO:0000313" key="5">
    <source>
        <dbReference type="Proteomes" id="UP000054837"/>
    </source>
</evidence>
<comment type="similarity">
    <text evidence="1 3">Belongs to the short-chain dehydrogenases/reductases (SDR) family.</text>
</comment>
<evidence type="ECO:0000313" key="4">
    <source>
        <dbReference type="EMBL" id="KUG51878.1"/>
    </source>
</evidence>
<evidence type="ECO:0000256" key="1">
    <source>
        <dbReference type="ARBA" id="ARBA00006484"/>
    </source>
</evidence>
<dbReference type="GO" id="GO:0016020">
    <property type="term" value="C:membrane"/>
    <property type="evidence" value="ECO:0007669"/>
    <property type="project" value="TreeGrafter"/>
</dbReference>
<dbReference type="PANTHER" id="PTHR44196:SF2">
    <property type="entry name" value="SHORT-CHAIN DEHYDROGENASE-RELATED"/>
    <property type="match status" value="1"/>
</dbReference>
<dbReference type="STRING" id="767452.AVL62_08020"/>
<accession>A0A0W8I2A0</accession>
<dbReference type="PRINTS" id="PR00081">
    <property type="entry name" value="GDHRDH"/>
</dbReference>
<keyword evidence="5" id="KW-1185">Reference proteome</keyword>
<dbReference type="EMBL" id="LQBL01000031">
    <property type="protein sequence ID" value="KUG51878.1"/>
    <property type="molecule type" value="Genomic_DNA"/>
</dbReference>
<dbReference type="InterPro" id="IPR002347">
    <property type="entry name" value="SDR_fam"/>
</dbReference>
<organism evidence="4 5">
    <name type="scientific">Serinicoccus chungangensis</name>
    <dbReference type="NCBI Taxonomy" id="767452"/>
    <lineage>
        <taxon>Bacteria</taxon>
        <taxon>Bacillati</taxon>
        <taxon>Actinomycetota</taxon>
        <taxon>Actinomycetes</taxon>
        <taxon>Micrococcales</taxon>
        <taxon>Ornithinimicrobiaceae</taxon>
        <taxon>Serinicoccus</taxon>
    </lineage>
</organism>
<evidence type="ECO:0000256" key="2">
    <source>
        <dbReference type="ARBA" id="ARBA00023002"/>
    </source>
</evidence>
<dbReference type="PANTHER" id="PTHR44196">
    <property type="entry name" value="DEHYDROGENASE/REDUCTASE SDR FAMILY MEMBER 7B"/>
    <property type="match status" value="1"/>
</dbReference>
<dbReference type="PIRSF" id="PIRSF000126">
    <property type="entry name" value="11-beta-HSD1"/>
    <property type="match status" value="1"/>
</dbReference>
<sequence>MGTALVTGASAGLGREFAAQLARRGHDLVLVARDEGRLTALADELIARHGVAVEVLPADLSDRAALGRVADRVADRDRPVDLLVNNAGFGSRRGFVRGDLAEEEAALDLMVRAVMVLSHAAGGAMRERRRGAILNVSSVASFAVMGHYSAIKSYVTVLSEALATELAPHGVTVTALCPGFVHTEFHDRAQMNMSRLPDALWLDASDVVRAGLDDVARGTVVSVPSVTYRSLVGFLRVAPRRVTRGVAGSLAARRRPRDPQG</sequence>
<dbReference type="OrthoDB" id="9797538at2"/>
<dbReference type="AlphaFoldDB" id="A0A0W8I2A0"/>
<dbReference type="Proteomes" id="UP000054837">
    <property type="component" value="Unassembled WGS sequence"/>
</dbReference>
<name>A0A0W8I2A0_9MICO</name>
<evidence type="ECO:0000256" key="3">
    <source>
        <dbReference type="RuleBase" id="RU000363"/>
    </source>
</evidence>
<proteinExistence type="inferred from homology"/>
<comment type="caution">
    <text evidence="4">The sequence shown here is derived from an EMBL/GenBank/DDBJ whole genome shotgun (WGS) entry which is preliminary data.</text>
</comment>
<dbReference type="SUPFAM" id="SSF51735">
    <property type="entry name" value="NAD(P)-binding Rossmann-fold domains"/>
    <property type="match status" value="1"/>
</dbReference>
<dbReference type="GO" id="GO:0016491">
    <property type="term" value="F:oxidoreductase activity"/>
    <property type="evidence" value="ECO:0007669"/>
    <property type="project" value="UniProtKB-KW"/>
</dbReference>